<evidence type="ECO:0000313" key="3">
    <source>
        <dbReference type="EMBL" id="GGA51865.1"/>
    </source>
</evidence>
<evidence type="ECO:0000259" key="2">
    <source>
        <dbReference type="Pfam" id="PF08327"/>
    </source>
</evidence>
<dbReference type="Proteomes" id="UP000620046">
    <property type="component" value="Unassembled WGS sequence"/>
</dbReference>
<dbReference type="SUPFAM" id="SSF55961">
    <property type="entry name" value="Bet v1-like"/>
    <property type="match status" value="1"/>
</dbReference>
<dbReference type="InterPro" id="IPR023393">
    <property type="entry name" value="START-like_dom_sf"/>
</dbReference>
<dbReference type="Gene3D" id="3.30.530.20">
    <property type="match status" value="1"/>
</dbReference>
<evidence type="ECO:0000313" key="4">
    <source>
        <dbReference type="Proteomes" id="UP000620046"/>
    </source>
</evidence>
<dbReference type="RefSeq" id="WP_188798378.1">
    <property type="nucleotide sequence ID" value="NZ_BMJA01000007.1"/>
</dbReference>
<accession>A0ABQ1GWM6</accession>
<sequence length="143" mass="16257">MINPFVKASISISTDAEHVWRALTEPGLIAAWMLGAQVESLWQPGSDISYAVRMPGKDRLFHDRGTVLVAEYASLLKYNHWSEAAGLPDRPENRSTLTFRLEQHAEAALLTVLHEHFQSHAAYKHAEFFWSYALPDIKQLLEK</sequence>
<protein>
    <recommendedName>
        <fullName evidence="2">Activator of Hsp90 ATPase homologue 1/2-like C-terminal domain-containing protein</fullName>
    </recommendedName>
</protein>
<dbReference type="InterPro" id="IPR013538">
    <property type="entry name" value="ASHA1/2-like_C"/>
</dbReference>
<proteinExistence type="inferred from homology"/>
<comment type="similarity">
    <text evidence="1">Belongs to the AHA1 family.</text>
</comment>
<evidence type="ECO:0000256" key="1">
    <source>
        <dbReference type="ARBA" id="ARBA00006817"/>
    </source>
</evidence>
<gene>
    <name evidence="3" type="ORF">GCM10010981_46620</name>
</gene>
<feature type="domain" description="Activator of Hsp90 ATPase homologue 1/2-like C-terminal" evidence="2">
    <location>
        <begin position="14"/>
        <end position="142"/>
    </location>
</feature>
<dbReference type="Pfam" id="PF08327">
    <property type="entry name" value="AHSA1"/>
    <property type="match status" value="1"/>
</dbReference>
<organism evidence="3 4">
    <name type="scientific">Dyella nitratireducens</name>
    <dbReference type="NCBI Taxonomy" id="1849580"/>
    <lineage>
        <taxon>Bacteria</taxon>
        <taxon>Pseudomonadati</taxon>
        <taxon>Pseudomonadota</taxon>
        <taxon>Gammaproteobacteria</taxon>
        <taxon>Lysobacterales</taxon>
        <taxon>Rhodanobacteraceae</taxon>
        <taxon>Dyella</taxon>
    </lineage>
</organism>
<dbReference type="EMBL" id="BMJA01000007">
    <property type="protein sequence ID" value="GGA51865.1"/>
    <property type="molecule type" value="Genomic_DNA"/>
</dbReference>
<name>A0ABQ1GWM6_9GAMM</name>
<comment type="caution">
    <text evidence="3">The sequence shown here is derived from an EMBL/GenBank/DDBJ whole genome shotgun (WGS) entry which is preliminary data.</text>
</comment>
<reference evidence="4" key="1">
    <citation type="journal article" date="2019" name="Int. J. Syst. Evol. Microbiol.">
        <title>The Global Catalogue of Microorganisms (GCM) 10K type strain sequencing project: providing services to taxonomists for standard genome sequencing and annotation.</title>
        <authorList>
            <consortium name="The Broad Institute Genomics Platform"/>
            <consortium name="The Broad Institute Genome Sequencing Center for Infectious Disease"/>
            <person name="Wu L."/>
            <person name="Ma J."/>
        </authorList>
    </citation>
    <scope>NUCLEOTIDE SEQUENCE [LARGE SCALE GENOMIC DNA]</scope>
    <source>
        <strain evidence="4">CGMCC 1.15439</strain>
    </source>
</reference>
<keyword evidence="4" id="KW-1185">Reference proteome</keyword>